<evidence type="ECO:0000313" key="2">
    <source>
        <dbReference type="Proteomes" id="UP000612746"/>
    </source>
</evidence>
<dbReference type="EMBL" id="JAEPRA010000001">
    <property type="protein sequence ID" value="KAG2189305.1"/>
    <property type="molecule type" value="Genomic_DNA"/>
</dbReference>
<dbReference type="OrthoDB" id="2269860at2759"/>
<dbReference type="Proteomes" id="UP000612746">
    <property type="component" value="Unassembled WGS sequence"/>
</dbReference>
<evidence type="ECO:0000313" key="1">
    <source>
        <dbReference type="EMBL" id="KAG2189305.1"/>
    </source>
</evidence>
<sequence>MRQLITKNLYNPAIRGFRSMTRIVPTVETKGHTINTSLWPEEEDYKPFGNEYSSSGTTYETTMSMSCGNKTVDPALEMKENESTLTTNPNILTWSAANLEISDLEGERILFRTTKSEILPSFHKHHPDRPEPQVGLFKPLRKPNIKRLD</sequence>
<name>A0A8H7UN43_9FUNG</name>
<organism evidence="1 2">
    <name type="scientific">Umbelopsis vinacea</name>
    <dbReference type="NCBI Taxonomy" id="44442"/>
    <lineage>
        <taxon>Eukaryota</taxon>
        <taxon>Fungi</taxon>
        <taxon>Fungi incertae sedis</taxon>
        <taxon>Mucoromycota</taxon>
        <taxon>Mucoromycotina</taxon>
        <taxon>Umbelopsidomycetes</taxon>
        <taxon>Umbelopsidales</taxon>
        <taxon>Umbelopsidaceae</taxon>
        <taxon>Umbelopsis</taxon>
    </lineage>
</organism>
<accession>A0A8H7UN43</accession>
<reference evidence="1" key="1">
    <citation type="submission" date="2020-12" db="EMBL/GenBank/DDBJ databases">
        <title>Metabolic potential, ecology and presence of endohyphal bacteria is reflected in genomic diversity of Mucoromycotina.</title>
        <authorList>
            <person name="Muszewska A."/>
            <person name="Okrasinska A."/>
            <person name="Steczkiewicz K."/>
            <person name="Drgas O."/>
            <person name="Orlowska M."/>
            <person name="Perlinska-Lenart U."/>
            <person name="Aleksandrzak-Piekarczyk T."/>
            <person name="Szatraj K."/>
            <person name="Zielenkiewicz U."/>
            <person name="Pilsyk S."/>
            <person name="Malc E."/>
            <person name="Mieczkowski P."/>
            <person name="Kruszewska J.S."/>
            <person name="Biernat P."/>
            <person name="Pawlowska J."/>
        </authorList>
    </citation>
    <scope>NUCLEOTIDE SEQUENCE</scope>
    <source>
        <strain evidence="1">WA0000051536</strain>
    </source>
</reference>
<dbReference type="AlphaFoldDB" id="A0A8H7UN43"/>
<keyword evidence="2" id="KW-1185">Reference proteome</keyword>
<comment type="caution">
    <text evidence="1">The sequence shown here is derived from an EMBL/GenBank/DDBJ whole genome shotgun (WGS) entry which is preliminary data.</text>
</comment>
<gene>
    <name evidence="1" type="ORF">INT44_004447</name>
</gene>
<protein>
    <submittedName>
        <fullName evidence="1">Uncharacterized protein</fullName>
    </submittedName>
</protein>
<proteinExistence type="predicted"/>